<dbReference type="InterPro" id="IPR000719">
    <property type="entry name" value="Prot_kinase_dom"/>
</dbReference>
<dbReference type="Pfam" id="PF00069">
    <property type="entry name" value="Pkinase"/>
    <property type="match status" value="1"/>
</dbReference>
<dbReference type="InterPro" id="IPR003591">
    <property type="entry name" value="Leu-rich_rpt_typical-subtyp"/>
</dbReference>
<dbReference type="PANTHER" id="PTHR48007">
    <property type="entry name" value="LEUCINE-RICH REPEAT RECEPTOR-LIKE PROTEIN KINASE PXC1"/>
    <property type="match status" value="1"/>
</dbReference>
<dbReference type="AlphaFoldDB" id="A0AAQ3JYH1"/>
<evidence type="ECO:0000256" key="6">
    <source>
        <dbReference type="ARBA" id="ARBA00022729"/>
    </source>
</evidence>
<keyword evidence="5 11" id="KW-0812">Transmembrane</keyword>
<dbReference type="CDD" id="cd14066">
    <property type="entry name" value="STKc_IRAK"/>
    <property type="match status" value="1"/>
</dbReference>
<dbReference type="GO" id="GO:0016020">
    <property type="term" value="C:membrane"/>
    <property type="evidence" value="ECO:0007669"/>
    <property type="project" value="UniProtKB-SubCell"/>
</dbReference>
<proteinExistence type="inferred from homology"/>
<dbReference type="EMBL" id="CP136891">
    <property type="protein sequence ID" value="WOK97708.1"/>
    <property type="molecule type" value="Genomic_DNA"/>
</dbReference>
<comment type="subcellular location">
    <subcellularLocation>
        <location evidence="1">Membrane</location>
        <topology evidence="1">Single-pass membrane protein</topology>
    </subcellularLocation>
</comment>
<evidence type="ECO:0000256" key="12">
    <source>
        <dbReference type="SAM" id="SignalP"/>
    </source>
</evidence>
<dbReference type="SUPFAM" id="SSF52058">
    <property type="entry name" value="L domain-like"/>
    <property type="match status" value="1"/>
</dbReference>
<organism evidence="14 15">
    <name type="scientific">Canna indica</name>
    <name type="common">Indian-shot</name>
    <dbReference type="NCBI Taxonomy" id="4628"/>
    <lineage>
        <taxon>Eukaryota</taxon>
        <taxon>Viridiplantae</taxon>
        <taxon>Streptophyta</taxon>
        <taxon>Embryophyta</taxon>
        <taxon>Tracheophyta</taxon>
        <taxon>Spermatophyta</taxon>
        <taxon>Magnoliopsida</taxon>
        <taxon>Liliopsida</taxon>
        <taxon>Zingiberales</taxon>
        <taxon>Cannaceae</taxon>
        <taxon>Canna</taxon>
    </lineage>
</organism>
<evidence type="ECO:0000256" key="4">
    <source>
        <dbReference type="ARBA" id="ARBA00022614"/>
    </source>
</evidence>
<dbReference type="Gene3D" id="1.10.510.10">
    <property type="entry name" value="Transferase(Phosphotransferase) domain 1"/>
    <property type="match status" value="1"/>
</dbReference>
<dbReference type="InterPro" id="IPR011009">
    <property type="entry name" value="Kinase-like_dom_sf"/>
</dbReference>
<accession>A0AAQ3JYH1</accession>
<dbReference type="InterPro" id="IPR032675">
    <property type="entry name" value="LRR_dom_sf"/>
</dbReference>
<evidence type="ECO:0000313" key="15">
    <source>
        <dbReference type="Proteomes" id="UP001327560"/>
    </source>
</evidence>
<evidence type="ECO:0000256" key="7">
    <source>
        <dbReference type="ARBA" id="ARBA00022737"/>
    </source>
</evidence>
<feature type="chain" id="PRO_5042936829" description="Protein kinase domain-containing protein" evidence="12">
    <location>
        <begin position="29"/>
        <end position="715"/>
    </location>
</feature>
<keyword evidence="15" id="KW-1185">Reference proteome</keyword>
<protein>
    <recommendedName>
        <fullName evidence="13">Protein kinase domain-containing protein</fullName>
    </recommendedName>
</protein>
<dbReference type="InterPro" id="IPR013210">
    <property type="entry name" value="LRR_N_plant-typ"/>
</dbReference>
<dbReference type="Pfam" id="PF00560">
    <property type="entry name" value="LRR_1"/>
    <property type="match status" value="3"/>
</dbReference>
<dbReference type="Gene3D" id="3.30.200.20">
    <property type="entry name" value="Phosphorylase Kinase, domain 1"/>
    <property type="match status" value="1"/>
</dbReference>
<dbReference type="SMART" id="SM00369">
    <property type="entry name" value="LRR_TYP"/>
    <property type="match status" value="4"/>
</dbReference>
<keyword evidence="9 11" id="KW-0472">Membrane</keyword>
<keyword evidence="4" id="KW-0433">Leucine-rich repeat</keyword>
<dbReference type="PROSITE" id="PS50011">
    <property type="entry name" value="PROTEIN_KINASE_DOM"/>
    <property type="match status" value="1"/>
</dbReference>
<feature type="transmembrane region" description="Helical" evidence="11">
    <location>
        <begin position="329"/>
        <end position="350"/>
    </location>
</feature>
<evidence type="ECO:0000256" key="3">
    <source>
        <dbReference type="ARBA" id="ARBA00022553"/>
    </source>
</evidence>
<dbReference type="InterPro" id="IPR001611">
    <property type="entry name" value="Leu-rich_rpt"/>
</dbReference>
<evidence type="ECO:0000256" key="5">
    <source>
        <dbReference type="ARBA" id="ARBA00022692"/>
    </source>
</evidence>
<dbReference type="Pfam" id="PF13855">
    <property type="entry name" value="LRR_8"/>
    <property type="match status" value="1"/>
</dbReference>
<keyword evidence="6 12" id="KW-0732">Signal</keyword>
<sequence>MELQFKLAPLWVLLLFLLFVTCFPSLLALNEEGLALLSFKASMEADPYASMANWNSTGVNPCSWNGITCSEGKVVSISLPNKGLMGFLPSSFAPLSSLRHINLRSNRLHGSLPSGLFAAGGLQRLVLYGNSFSGPLPPQIGDLPFLQLLDLSHNLLVGAIPASIIQCRRLKALDLSHNNLTGSLPFGFGGNLVVLEKLSLAYNRLNGSIPSDIGKLSSLRSTIDLSHNLFSGTIPASLGSLPEKVYVDLAFNNLTGSIPQNGALVNRGPTAFIGNPGLCGSPLKNPCSLSVAAVSDSPTLPSLPSYRSPLASEFGNSQNAKRRGLSKNVVVAIVLGDVAAIGLMGMLFFYRYWNVVSSKKKVEVESHINDSKGGKKCLCCGKDGLQIPPENVEQFDITAIDKQVHFNLDELLKGSAFVLGRSGIGIVYKVVLEDGMTLAVRRLGESGSQRFKDFQTEVEAIGKLRHPNIVLLRAYYWSNDEKLLIYDHIPNGNLSNAIHGYNAGNTNFSPLLWDVRLKIMKGIAKGLAFLHEFSPKKYVHGDLKPSNILLGADMEPYISDFGLGHLSNLETGTPVIYSNGNTTEKQQSPISHGSISPIWSNSLYYQAPEAMKSLRPSQKWDVYSFGVILLELVSGRSPAALMDASDIDLVRWVQISIEEKKTLLDLVDPNLVGEVGRQDEITAVLKVSLSCVQFNPESRPSMRNVLDSFENLPRS</sequence>
<dbReference type="FunFam" id="3.80.10.10:FF:000275">
    <property type="entry name" value="Leucine-rich repeat receptor-like protein kinase"/>
    <property type="match status" value="1"/>
</dbReference>
<name>A0AAQ3JYH1_9LILI</name>
<dbReference type="PANTHER" id="PTHR48007:SF83">
    <property type="entry name" value="PROTEIN KINASE DOMAIN-CONTAINING PROTEIN"/>
    <property type="match status" value="1"/>
</dbReference>
<gene>
    <name evidence="14" type="ORF">Cni_G06416</name>
</gene>
<dbReference type="Pfam" id="PF08263">
    <property type="entry name" value="LRRNT_2"/>
    <property type="match status" value="1"/>
</dbReference>
<feature type="domain" description="Protein kinase" evidence="13">
    <location>
        <begin position="413"/>
        <end position="712"/>
    </location>
</feature>
<dbReference type="GO" id="GO:0005524">
    <property type="term" value="F:ATP binding"/>
    <property type="evidence" value="ECO:0007669"/>
    <property type="project" value="InterPro"/>
</dbReference>
<evidence type="ECO:0000256" key="9">
    <source>
        <dbReference type="ARBA" id="ARBA00023136"/>
    </source>
</evidence>
<dbReference type="SMART" id="SM00220">
    <property type="entry name" value="S_TKc"/>
    <property type="match status" value="1"/>
</dbReference>
<reference evidence="14 15" key="1">
    <citation type="submission" date="2023-10" db="EMBL/GenBank/DDBJ databases">
        <title>Chromosome-scale genome assembly provides insights into flower coloration mechanisms of Canna indica.</title>
        <authorList>
            <person name="Li C."/>
        </authorList>
    </citation>
    <scope>NUCLEOTIDE SEQUENCE [LARGE SCALE GENOMIC DNA]</scope>
    <source>
        <tissue evidence="14">Flower</tissue>
    </source>
</reference>
<dbReference type="Proteomes" id="UP001327560">
    <property type="component" value="Chromosome 2"/>
</dbReference>
<dbReference type="SUPFAM" id="SSF56112">
    <property type="entry name" value="Protein kinase-like (PK-like)"/>
    <property type="match status" value="1"/>
</dbReference>
<evidence type="ECO:0000256" key="11">
    <source>
        <dbReference type="SAM" id="Phobius"/>
    </source>
</evidence>
<dbReference type="GO" id="GO:0004672">
    <property type="term" value="F:protein kinase activity"/>
    <property type="evidence" value="ECO:0007669"/>
    <property type="project" value="InterPro"/>
</dbReference>
<dbReference type="Gene3D" id="3.80.10.10">
    <property type="entry name" value="Ribonuclease Inhibitor"/>
    <property type="match status" value="2"/>
</dbReference>
<evidence type="ECO:0000259" key="13">
    <source>
        <dbReference type="PROSITE" id="PS50011"/>
    </source>
</evidence>
<evidence type="ECO:0000256" key="1">
    <source>
        <dbReference type="ARBA" id="ARBA00004167"/>
    </source>
</evidence>
<evidence type="ECO:0000256" key="2">
    <source>
        <dbReference type="ARBA" id="ARBA00008684"/>
    </source>
</evidence>
<dbReference type="InterPro" id="IPR008271">
    <property type="entry name" value="Ser/Thr_kinase_AS"/>
</dbReference>
<dbReference type="FunFam" id="3.80.10.10:FF:000722">
    <property type="entry name" value="Leucine-rich repeat receptor-like protein kinase"/>
    <property type="match status" value="1"/>
</dbReference>
<keyword evidence="7" id="KW-0677">Repeat</keyword>
<dbReference type="FunFam" id="3.30.200.20:FF:000467">
    <property type="entry name" value="Leucine-rich repeat receptor-like protein kinase"/>
    <property type="match status" value="1"/>
</dbReference>
<comment type="similarity">
    <text evidence="2">Belongs to the protein kinase superfamily. Ser/Thr protein kinase family.</text>
</comment>
<keyword evidence="8 11" id="KW-1133">Transmembrane helix</keyword>
<keyword evidence="10" id="KW-0325">Glycoprotein</keyword>
<keyword evidence="3" id="KW-0597">Phosphoprotein</keyword>
<dbReference type="PROSITE" id="PS00108">
    <property type="entry name" value="PROTEIN_KINASE_ST"/>
    <property type="match status" value="1"/>
</dbReference>
<dbReference type="InterPro" id="IPR046959">
    <property type="entry name" value="PRK1-6/SRF4-like"/>
</dbReference>
<evidence type="ECO:0000256" key="10">
    <source>
        <dbReference type="ARBA" id="ARBA00023180"/>
    </source>
</evidence>
<evidence type="ECO:0000256" key="8">
    <source>
        <dbReference type="ARBA" id="ARBA00022989"/>
    </source>
</evidence>
<feature type="signal peptide" evidence="12">
    <location>
        <begin position="1"/>
        <end position="28"/>
    </location>
</feature>
<evidence type="ECO:0000313" key="14">
    <source>
        <dbReference type="EMBL" id="WOK97708.1"/>
    </source>
</evidence>